<gene>
    <name evidence="1" type="ORF">DY000_02050419</name>
</gene>
<reference evidence="1 2" key="1">
    <citation type="journal article" date="2020" name="BMC Genomics">
        <title>Intraspecific diversification of the crop wild relative Brassica cretica Lam. using demographic model selection.</title>
        <authorList>
            <person name="Kioukis A."/>
            <person name="Michalopoulou V.A."/>
            <person name="Briers L."/>
            <person name="Pirintsos S."/>
            <person name="Studholme D.J."/>
            <person name="Pavlidis P."/>
            <person name="Sarris P.F."/>
        </authorList>
    </citation>
    <scope>NUCLEOTIDE SEQUENCE [LARGE SCALE GENOMIC DNA]</scope>
    <source>
        <strain evidence="2">cv. PFS-1207/04</strain>
    </source>
</reference>
<protein>
    <submittedName>
        <fullName evidence="1">Uncharacterized protein</fullName>
    </submittedName>
</protein>
<comment type="caution">
    <text evidence="1">The sequence shown here is derived from an EMBL/GenBank/DDBJ whole genome shotgun (WGS) entry which is preliminary data.</text>
</comment>
<name>A0ABQ7F0P7_BRACR</name>
<organism evidence="1 2">
    <name type="scientific">Brassica cretica</name>
    <name type="common">Mustard</name>
    <dbReference type="NCBI Taxonomy" id="69181"/>
    <lineage>
        <taxon>Eukaryota</taxon>
        <taxon>Viridiplantae</taxon>
        <taxon>Streptophyta</taxon>
        <taxon>Embryophyta</taxon>
        <taxon>Tracheophyta</taxon>
        <taxon>Spermatophyta</taxon>
        <taxon>Magnoliopsida</taxon>
        <taxon>eudicotyledons</taxon>
        <taxon>Gunneridae</taxon>
        <taxon>Pentapetalae</taxon>
        <taxon>rosids</taxon>
        <taxon>malvids</taxon>
        <taxon>Brassicales</taxon>
        <taxon>Brassicaceae</taxon>
        <taxon>Brassiceae</taxon>
        <taxon>Brassica</taxon>
    </lineage>
</organism>
<dbReference type="Proteomes" id="UP000266723">
    <property type="component" value="Unassembled WGS sequence"/>
</dbReference>
<keyword evidence="2" id="KW-1185">Reference proteome</keyword>
<accession>A0ABQ7F0P7</accession>
<dbReference type="EMBL" id="QGKV02000297">
    <property type="protein sequence ID" value="KAF3608935.1"/>
    <property type="molecule type" value="Genomic_DNA"/>
</dbReference>
<evidence type="ECO:0000313" key="2">
    <source>
        <dbReference type="Proteomes" id="UP000266723"/>
    </source>
</evidence>
<sequence length="210" mass="23159">MKRRFCLSVAPRRNSSVSLRACCRRRTTIILSLSVGLLAGDGPLSLRLPSVRLCLSAAPRQNGSVSLRGCRRRRKTVILSLSVGLLDGDGPLSLCVSPRFDSVSRWLSTTARELSVGGSPRIKRWMDQKRFHLVCRKRDEDGSANKGLQLQFSLKWLWLIIGPLDLDELVLSLLSLVVVSNNGVVVTFVGVSIGLLEIDVVLGVINELWL</sequence>
<proteinExistence type="predicted"/>
<evidence type="ECO:0000313" key="1">
    <source>
        <dbReference type="EMBL" id="KAF3608935.1"/>
    </source>
</evidence>